<evidence type="ECO:0000256" key="2">
    <source>
        <dbReference type="SAM" id="MobiDB-lite"/>
    </source>
</evidence>
<sequence length="1519" mass="172975">MRKHGPKATGSDSASEDDSSKSEDIDAQGEIAEGEDEEMQELASQTSHMSAHDARQDEPEIPRFNDIIGDNTYDSDDLDARSDYLRGSWYHVPTPLPSPPGSPPPEQDNLQDEAPELGDEDGFQNINARDFLAETLTEEEIDSIIMLAIRQFGSVTQSDYERIRYSYRQKLELLSPYRLRTRIARLSGVDPKNIDCCVNSCHAFNGKYIDEEVCSSCNEPRYDYKGRPRQFFQYLPATPRFLAFFNNPDLIRKMLYRHNYKRKPGRMDDFFNSELYEDLLATNIVIDGVDTGVRHFPGKHDIAIAVMSDGILLFDQGSKEPTCWPIMAQNLNLPPAERAQMRNLIPLGVIPGPNKPKDFDSFLLPFVEECIELAKGVEAYNTITGQTFTLRAHPVIISGDMQAIKYIQNFKGPNARLPCRECLMEGVYHHAKKTYYIPLAQPLDDPSSSTVDTYDPHNLPLRTVEKTAAQTRKIENPPPGTSADDLRKKYGICGPSVLDRIPSIKRPTLYPHEFMHLFLLNHGKNLVKLWIGQHSGITNAGRESYLIKPGDWILVGTETEGATYLLPAKYVRPLPNIQTSMYLYTAESWSFWLVYIGPVVLRGRLPQKYYDHYLELVCILKCLLNLENTTRRIEELREEIIEYVETFKKYYYQYDYDRLSVCKLTLHALLHVADDVLRCGPVWVAWSFSIERYCREIVGCAKSKVVPYAAINRHVLQMSQLSATACRFLEIRKAMLFGKAEAPVKCSSMEQIYAEYIFPSMLSTGGSSGSPTVATVFDVQRWLILSRHTASGTRLLFGMVDAFGYGRLDFIVALTLPPNKTFNIQEPELHILAQITEARGAEGNAASELVSFTQFGRSVILDVDSVLSVVGRVLTTGTKALGEWCIIDRSAGGLLFTVKAKKVDKDDFSYTEGNMYYVDQQQYQEWLRGAGKKYGKRKSGSRPECDNHKAAQGKYVKWGGLDVTGLGAFTCACHSLFLPRGLVDFYQGELFAYADYAFVSVVLWLLRNGPLEFGMTYNIWCHWITKLGERLQNLPQRLALPPGIQTGLVGGVPKFHLQGHAKVCWTRFCLNNMNFVGRIEGEGAERAWAYINETSGSTSEKSPGSRWDSINLIVLDWNFEKEIRMATFLVGKFVDAKKMYIVQLGVFNELHQSLPDKLTNVWEGVSIEPVEQGRGKWTTPGFQETIQRECAKEGDQPVDNTPQRSGATKWIALGIELEYSMELLRREATKLGEHATPSQHNKVNDKRKSLNDRVQSNRAKQANYMGDISAPDHPKRRVVSSWHPEYSELGLPTSYLVNTLKENSLNELLQLELELRRATCNDALRSVRNLLGAKALLLRYKRKNTSGEIATTRDEKTMQDHQEKVKRAQWKYNNSRDALLRHTKDESDCNTYKKMLDGDLKMLDDYLEESKGLGQGYKSIAWIWRPTNTLEDEEWQAEALKTEWFRARQRYRQWEEELKILKREMVMTIRTYEHQSSVWDARSQADLLEDGMAPYAARKSNFYSTLSMNATALCMECLK</sequence>
<keyword evidence="1" id="KW-0175">Coiled coil</keyword>
<dbReference type="InterPro" id="IPR004242">
    <property type="entry name" value="Transposase_21"/>
</dbReference>
<feature type="coiled-coil region" evidence="1">
    <location>
        <begin position="619"/>
        <end position="646"/>
    </location>
</feature>
<feature type="non-terminal residue" evidence="3">
    <location>
        <position position="1519"/>
    </location>
</feature>
<dbReference type="Pfam" id="PF18758">
    <property type="entry name" value="KDZ"/>
    <property type="match status" value="1"/>
</dbReference>
<gene>
    <name evidence="3" type="ORF">V565_172660</name>
</gene>
<dbReference type="InterPro" id="IPR040521">
    <property type="entry name" value="KDZ"/>
</dbReference>
<evidence type="ECO:0000313" key="4">
    <source>
        <dbReference type="Proteomes" id="UP000027456"/>
    </source>
</evidence>
<protein>
    <submittedName>
        <fullName evidence="3">Transposase family Tnp2 protein</fullName>
    </submittedName>
</protein>
<reference evidence="3 4" key="1">
    <citation type="submission" date="2013-12" db="EMBL/GenBank/DDBJ databases">
        <authorList>
            <person name="Cubeta M."/>
            <person name="Pakala S."/>
            <person name="Fedorova N."/>
            <person name="Thomas E."/>
            <person name="Dean R."/>
            <person name="Jabaji S."/>
            <person name="Neate S."/>
            <person name="Toda T."/>
            <person name="Tavantzis S."/>
            <person name="Vilgalys R."/>
            <person name="Bharathan N."/>
            <person name="Pakala S."/>
            <person name="Losada L.S."/>
            <person name="Zafar N."/>
            <person name="Nierman W."/>
        </authorList>
    </citation>
    <scope>NUCLEOTIDE SEQUENCE [LARGE SCALE GENOMIC DNA]</scope>
    <source>
        <strain evidence="3 4">123E</strain>
    </source>
</reference>
<dbReference type="PANTHER" id="PTHR46579">
    <property type="entry name" value="F5/8 TYPE C DOMAIN-CONTAINING PROTEIN-RELATED"/>
    <property type="match status" value="1"/>
</dbReference>
<keyword evidence="4" id="KW-1185">Reference proteome</keyword>
<organism evidence="3 4">
    <name type="scientific">Rhizoctonia solani 123E</name>
    <dbReference type="NCBI Taxonomy" id="1423351"/>
    <lineage>
        <taxon>Eukaryota</taxon>
        <taxon>Fungi</taxon>
        <taxon>Dikarya</taxon>
        <taxon>Basidiomycota</taxon>
        <taxon>Agaricomycotina</taxon>
        <taxon>Agaricomycetes</taxon>
        <taxon>Cantharellales</taxon>
        <taxon>Ceratobasidiaceae</taxon>
        <taxon>Rhizoctonia</taxon>
    </lineage>
</organism>
<accession>A0A074RIP3</accession>
<feature type="region of interest" description="Disordered" evidence="2">
    <location>
        <begin position="1"/>
        <end position="123"/>
    </location>
</feature>
<evidence type="ECO:0000313" key="3">
    <source>
        <dbReference type="EMBL" id="KEP46986.1"/>
    </source>
</evidence>
<dbReference type="Proteomes" id="UP000027456">
    <property type="component" value="Unassembled WGS sequence"/>
</dbReference>
<dbReference type="HOGENOM" id="CLU_247863_0_0_1"/>
<dbReference type="PANTHER" id="PTHR46579:SF1">
    <property type="entry name" value="F5_8 TYPE C DOMAIN-CONTAINING PROTEIN"/>
    <property type="match status" value="1"/>
</dbReference>
<feature type="coiled-coil region" evidence="1">
    <location>
        <begin position="1444"/>
        <end position="1471"/>
    </location>
</feature>
<feature type="compositionally biased region" description="Basic and acidic residues" evidence="2">
    <location>
        <begin position="50"/>
        <end position="63"/>
    </location>
</feature>
<dbReference type="EMBL" id="AZST01000877">
    <property type="protein sequence ID" value="KEP46986.1"/>
    <property type="molecule type" value="Genomic_DNA"/>
</dbReference>
<name>A0A074RIP3_9AGAM</name>
<comment type="caution">
    <text evidence="3">The sequence shown here is derived from an EMBL/GenBank/DDBJ whole genome shotgun (WGS) entry which is preliminary data.</text>
</comment>
<feature type="compositionally biased region" description="Pro residues" evidence="2">
    <location>
        <begin position="94"/>
        <end position="106"/>
    </location>
</feature>
<dbReference type="STRING" id="1423351.A0A074RIP3"/>
<feature type="compositionally biased region" description="Acidic residues" evidence="2">
    <location>
        <begin position="109"/>
        <end position="122"/>
    </location>
</feature>
<proteinExistence type="predicted"/>
<evidence type="ECO:0000256" key="1">
    <source>
        <dbReference type="SAM" id="Coils"/>
    </source>
</evidence>
<dbReference type="Pfam" id="PF02992">
    <property type="entry name" value="Transposase_21"/>
    <property type="match status" value="1"/>
</dbReference>
<dbReference type="OrthoDB" id="6613063at2759"/>